<evidence type="ECO:0000256" key="5">
    <source>
        <dbReference type="ARBA" id="ARBA00023002"/>
    </source>
</evidence>
<dbReference type="PANTHER" id="PTHR43014">
    <property type="entry name" value="MERCURIC REDUCTASE"/>
    <property type="match status" value="1"/>
</dbReference>
<evidence type="ECO:0000259" key="12">
    <source>
        <dbReference type="Pfam" id="PF07992"/>
    </source>
</evidence>
<keyword evidence="8" id="KW-0520">NAD</keyword>
<comment type="similarity">
    <text evidence="1 10">Belongs to the class-I pyridine nucleotide-disulfide oxidoreductase family.</text>
</comment>
<dbReference type="InterPro" id="IPR023753">
    <property type="entry name" value="FAD/NAD-binding_dom"/>
</dbReference>
<dbReference type="PRINTS" id="PR00368">
    <property type="entry name" value="FADPNR"/>
</dbReference>
<feature type="binding site" evidence="8">
    <location>
        <begin position="139"/>
        <end position="141"/>
    </location>
    <ligand>
        <name>FAD</name>
        <dbReference type="ChEBI" id="CHEBI:57692"/>
    </ligand>
</feature>
<protein>
    <submittedName>
        <fullName evidence="13">Mercuric reductase</fullName>
        <ecNumber evidence="13">1.16.1.1</ecNumber>
    </submittedName>
</protein>
<feature type="domain" description="FAD/NAD(P)-binding" evidence="12">
    <location>
        <begin position="4"/>
        <end position="320"/>
    </location>
</feature>
<dbReference type="GO" id="GO:0003955">
    <property type="term" value="F:NAD(P)H dehydrogenase (quinone) activity"/>
    <property type="evidence" value="ECO:0007669"/>
    <property type="project" value="TreeGrafter"/>
</dbReference>
<evidence type="ECO:0000256" key="9">
    <source>
        <dbReference type="PIRSR" id="PIRSR000350-4"/>
    </source>
</evidence>
<dbReference type="Pfam" id="PF07992">
    <property type="entry name" value="Pyr_redox_2"/>
    <property type="match status" value="1"/>
</dbReference>
<dbReference type="InterPro" id="IPR004099">
    <property type="entry name" value="Pyr_nucl-diS_OxRdtase_dimer"/>
</dbReference>
<dbReference type="STRING" id="1397694.GCA_000702585_00231"/>
<feature type="disulfide bond" description="Redox-active" evidence="9">
    <location>
        <begin position="42"/>
        <end position="47"/>
    </location>
</feature>
<dbReference type="Pfam" id="PF02852">
    <property type="entry name" value="Pyr_redox_dim"/>
    <property type="match status" value="1"/>
</dbReference>
<sequence length="474" mass="52439">MKDYQLIVIGGGAAGMTVAAGAANLGAKVALVEKKKHLGGDCLHVGCIPSKALIAASKETSSMMQAARVLGTEFDGREHYQTTKARIDRAREIIQEHDGTERFTKLGVDVYIGEASFQSPYELKVGDDLLIGKKFVIATGSKPTVPPIDGLDTVSYLTNEDVFHEETLPESIIIIGAGTIGLELAQSFARLGSQVTVLEALDTFLPKEDESVQTLLRTQLEMAMRLKIGVDVKQVSEVNGKIRVDAEIDGETVHYEADKLLMATGRKPRIDALRLDRAHVHVKDGYVDVSSTYRTSQPHIFAIGDTINTLPFTHAAGEEGKAVVANALFGLWNKVDYKKMPWITFTDPEVFHVGLTEAEARKQYGEDVDIFEAKLSEVDRFVADRQETGFVKIITRKNGKIIGGHAVGMTAGDWMQIVVYAMQRGDKIGKLSRMIYPYPSRSEAVKKAADLYWRKRLFNSPLTELARKYFEWTR</sequence>
<keyword evidence="5 10" id="KW-0560">Oxidoreductase</keyword>
<dbReference type="Gene3D" id="3.30.390.30">
    <property type="match status" value="1"/>
</dbReference>
<feature type="domain" description="Pyridine nucleotide-disulphide oxidoreductase dimerisation" evidence="11">
    <location>
        <begin position="340"/>
        <end position="449"/>
    </location>
</feature>
<evidence type="ECO:0000256" key="10">
    <source>
        <dbReference type="RuleBase" id="RU003691"/>
    </source>
</evidence>
<keyword evidence="7 10" id="KW-0676">Redox-active center</keyword>
<dbReference type="AlphaFoldDB" id="A0A377FWZ6"/>
<accession>A0A377FWZ6</accession>
<evidence type="ECO:0000256" key="6">
    <source>
        <dbReference type="ARBA" id="ARBA00023157"/>
    </source>
</evidence>
<evidence type="ECO:0000313" key="14">
    <source>
        <dbReference type="Proteomes" id="UP000254060"/>
    </source>
</evidence>
<dbReference type="GO" id="GO:0050660">
    <property type="term" value="F:flavin adenine dinucleotide binding"/>
    <property type="evidence" value="ECO:0007669"/>
    <property type="project" value="TreeGrafter"/>
</dbReference>
<dbReference type="InterPro" id="IPR012999">
    <property type="entry name" value="Pyr_OxRdtase_I_AS"/>
</dbReference>
<evidence type="ECO:0000256" key="1">
    <source>
        <dbReference type="ARBA" id="ARBA00007532"/>
    </source>
</evidence>
<dbReference type="SUPFAM" id="SSF55424">
    <property type="entry name" value="FAD/NAD-linked reductases, dimerisation (C-terminal) domain"/>
    <property type="match status" value="1"/>
</dbReference>
<dbReference type="Proteomes" id="UP000254060">
    <property type="component" value="Unassembled WGS sequence"/>
</dbReference>
<proteinExistence type="inferred from homology"/>
<keyword evidence="6" id="KW-1015">Disulfide bond</keyword>
<comment type="cofactor">
    <cofactor evidence="8">
        <name>FAD</name>
        <dbReference type="ChEBI" id="CHEBI:57692"/>
    </cofactor>
    <text evidence="8">Binds 1 FAD per subunit.</text>
</comment>
<feature type="binding site" evidence="8">
    <location>
        <position position="199"/>
    </location>
    <ligand>
        <name>NAD(+)</name>
        <dbReference type="ChEBI" id="CHEBI:57540"/>
    </ligand>
</feature>
<evidence type="ECO:0000256" key="3">
    <source>
        <dbReference type="ARBA" id="ARBA00022827"/>
    </source>
</evidence>
<dbReference type="EMBL" id="UGGP01000001">
    <property type="protein sequence ID" value="STO09372.1"/>
    <property type="molecule type" value="Genomic_DNA"/>
</dbReference>
<gene>
    <name evidence="13" type="primary">merA_2</name>
    <name evidence="13" type="ORF">NCTC13163_02807</name>
</gene>
<dbReference type="PANTHER" id="PTHR43014:SF2">
    <property type="entry name" value="MERCURIC REDUCTASE"/>
    <property type="match status" value="1"/>
</dbReference>
<dbReference type="RefSeq" id="WP_029333800.1">
    <property type="nucleotide sequence ID" value="NZ_UGGP01000001.1"/>
</dbReference>
<keyword evidence="2 10" id="KW-0285">Flavoprotein</keyword>
<dbReference type="SUPFAM" id="SSF51905">
    <property type="entry name" value="FAD/NAD(P)-binding domain"/>
    <property type="match status" value="1"/>
</dbReference>
<dbReference type="GO" id="GO:0016668">
    <property type="term" value="F:oxidoreductase activity, acting on a sulfur group of donors, NAD(P) as acceptor"/>
    <property type="evidence" value="ECO:0007669"/>
    <property type="project" value="InterPro"/>
</dbReference>
<evidence type="ECO:0000259" key="11">
    <source>
        <dbReference type="Pfam" id="PF02852"/>
    </source>
</evidence>
<evidence type="ECO:0000256" key="4">
    <source>
        <dbReference type="ARBA" id="ARBA00022857"/>
    </source>
</evidence>
<feature type="binding site" evidence="8">
    <location>
        <begin position="176"/>
        <end position="183"/>
    </location>
    <ligand>
        <name>NAD(+)</name>
        <dbReference type="ChEBI" id="CHEBI:57540"/>
    </ligand>
</feature>
<evidence type="ECO:0000256" key="2">
    <source>
        <dbReference type="ARBA" id="ARBA00022630"/>
    </source>
</evidence>
<dbReference type="OrthoDB" id="9800167at2"/>
<organism evidence="13 14">
    <name type="scientific">Exiguobacterium aurantiacum</name>
    <dbReference type="NCBI Taxonomy" id="33987"/>
    <lineage>
        <taxon>Bacteria</taxon>
        <taxon>Bacillati</taxon>
        <taxon>Bacillota</taxon>
        <taxon>Bacilli</taxon>
        <taxon>Bacillales</taxon>
        <taxon>Bacillales Family XII. Incertae Sedis</taxon>
        <taxon>Exiguobacterium</taxon>
    </lineage>
</organism>
<keyword evidence="8" id="KW-0547">Nucleotide-binding</keyword>
<dbReference type="PIRSF" id="PIRSF000350">
    <property type="entry name" value="Mercury_reductase_MerA"/>
    <property type="match status" value="1"/>
</dbReference>
<dbReference type="Gene3D" id="3.50.50.60">
    <property type="entry name" value="FAD/NAD(P)-binding domain"/>
    <property type="match status" value="2"/>
</dbReference>
<feature type="binding site" evidence="8">
    <location>
        <position position="265"/>
    </location>
    <ligand>
        <name>NAD(+)</name>
        <dbReference type="ChEBI" id="CHEBI:57540"/>
    </ligand>
</feature>
<evidence type="ECO:0000256" key="8">
    <source>
        <dbReference type="PIRSR" id="PIRSR000350-3"/>
    </source>
</evidence>
<dbReference type="InterPro" id="IPR036188">
    <property type="entry name" value="FAD/NAD-bd_sf"/>
</dbReference>
<keyword evidence="4" id="KW-0521">NADP</keyword>
<dbReference type="EC" id="1.16.1.1" evidence="13"/>
<dbReference type="PROSITE" id="PS00076">
    <property type="entry name" value="PYRIDINE_REDOX_1"/>
    <property type="match status" value="1"/>
</dbReference>
<name>A0A377FWZ6_9BACL</name>
<evidence type="ECO:0000313" key="13">
    <source>
        <dbReference type="EMBL" id="STO09372.1"/>
    </source>
</evidence>
<dbReference type="FunFam" id="3.30.390.30:FF:000001">
    <property type="entry name" value="Dihydrolipoyl dehydrogenase"/>
    <property type="match status" value="1"/>
</dbReference>
<dbReference type="GO" id="GO:0016152">
    <property type="term" value="F:mercury (II) reductase (NADP+) activity"/>
    <property type="evidence" value="ECO:0007669"/>
    <property type="project" value="UniProtKB-EC"/>
</dbReference>
<keyword evidence="3 8" id="KW-0274">FAD</keyword>
<reference evidence="13 14" key="1">
    <citation type="submission" date="2018-06" db="EMBL/GenBank/DDBJ databases">
        <authorList>
            <consortium name="Pathogen Informatics"/>
            <person name="Doyle S."/>
        </authorList>
    </citation>
    <scope>NUCLEOTIDE SEQUENCE [LARGE SCALE GENOMIC DNA]</scope>
    <source>
        <strain evidence="13 14">NCTC13163</strain>
    </source>
</reference>
<evidence type="ECO:0000256" key="7">
    <source>
        <dbReference type="ARBA" id="ARBA00023284"/>
    </source>
</evidence>
<dbReference type="InterPro" id="IPR001100">
    <property type="entry name" value="Pyr_nuc-diS_OxRdtase"/>
</dbReference>
<dbReference type="PRINTS" id="PR00411">
    <property type="entry name" value="PNDRDTASEI"/>
</dbReference>
<dbReference type="InterPro" id="IPR016156">
    <property type="entry name" value="FAD/NAD-linked_Rdtase_dimer_sf"/>
</dbReference>
<feature type="binding site" evidence="8">
    <location>
        <position position="305"/>
    </location>
    <ligand>
        <name>NAD(+)</name>
        <dbReference type="ChEBI" id="CHEBI:57540"/>
    </ligand>
</feature>
<feature type="binding site" evidence="8">
    <location>
        <position position="51"/>
    </location>
    <ligand>
        <name>FAD</name>
        <dbReference type="ChEBI" id="CHEBI:57692"/>
    </ligand>
</feature>